<sequence length="83" mass="8983">MVALILAVCGLVSSVVFPFITYPLAIGAVIFAIIGLSEIKQRRQKGKGLAISSIILSLISFILPIIVAFVSFSYLIETGYIFF</sequence>
<keyword evidence="1" id="KW-0472">Membrane</keyword>
<keyword evidence="4" id="KW-1185">Reference proteome</keyword>
<evidence type="ECO:0000313" key="4">
    <source>
        <dbReference type="Proteomes" id="UP000199300"/>
    </source>
</evidence>
<organism evidence="3 4">
    <name type="scientific">Amphibacillus marinus</name>
    <dbReference type="NCBI Taxonomy" id="872970"/>
    <lineage>
        <taxon>Bacteria</taxon>
        <taxon>Bacillati</taxon>
        <taxon>Bacillota</taxon>
        <taxon>Bacilli</taxon>
        <taxon>Bacillales</taxon>
        <taxon>Bacillaceae</taxon>
        <taxon>Amphibacillus</taxon>
    </lineage>
</organism>
<gene>
    <name evidence="3" type="ORF">SAMN04488134_101121</name>
</gene>
<dbReference type="AlphaFoldDB" id="A0A1H8GND6"/>
<dbReference type="Proteomes" id="UP000199300">
    <property type="component" value="Unassembled WGS sequence"/>
</dbReference>
<evidence type="ECO:0000256" key="1">
    <source>
        <dbReference type="SAM" id="Phobius"/>
    </source>
</evidence>
<feature type="domain" description="DUF4190" evidence="2">
    <location>
        <begin position="6"/>
        <end position="66"/>
    </location>
</feature>
<keyword evidence="1" id="KW-1133">Transmembrane helix</keyword>
<keyword evidence="1" id="KW-0812">Transmembrane</keyword>
<feature type="transmembrane region" description="Helical" evidence="1">
    <location>
        <begin position="51"/>
        <end position="76"/>
    </location>
</feature>
<dbReference type="STRING" id="872970.SAMN04488134_101121"/>
<evidence type="ECO:0000259" key="2">
    <source>
        <dbReference type="Pfam" id="PF13828"/>
    </source>
</evidence>
<dbReference type="RefSeq" id="WP_091493567.1">
    <property type="nucleotide sequence ID" value="NZ_FODJ01000001.1"/>
</dbReference>
<proteinExistence type="predicted"/>
<dbReference type="InterPro" id="IPR025241">
    <property type="entry name" value="DUF4190"/>
</dbReference>
<reference evidence="3 4" key="1">
    <citation type="submission" date="2016-10" db="EMBL/GenBank/DDBJ databases">
        <authorList>
            <person name="de Groot N.N."/>
        </authorList>
    </citation>
    <scope>NUCLEOTIDE SEQUENCE [LARGE SCALE GENOMIC DNA]</scope>
    <source>
        <strain evidence="3 4">CGMCC 1.10434</strain>
    </source>
</reference>
<accession>A0A1H8GND6</accession>
<name>A0A1H8GND6_9BACI</name>
<feature type="transmembrane region" description="Helical" evidence="1">
    <location>
        <begin position="24"/>
        <end position="39"/>
    </location>
</feature>
<dbReference type="EMBL" id="FODJ01000001">
    <property type="protein sequence ID" value="SEN45486.1"/>
    <property type="molecule type" value="Genomic_DNA"/>
</dbReference>
<protein>
    <recommendedName>
        <fullName evidence="2">DUF4190 domain-containing protein</fullName>
    </recommendedName>
</protein>
<dbReference type="Pfam" id="PF13828">
    <property type="entry name" value="DUF4190"/>
    <property type="match status" value="1"/>
</dbReference>
<evidence type="ECO:0000313" key="3">
    <source>
        <dbReference type="EMBL" id="SEN45486.1"/>
    </source>
</evidence>